<accession>A0ABT1SYQ2</accession>
<dbReference type="RefSeq" id="WP_256537654.1">
    <property type="nucleotide sequence ID" value="NZ_JANHOH010000001.1"/>
</dbReference>
<gene>
    <name evidence="1" type="ORF">NPE20_05760</name>
</gene>
<evidence type="ECO:0000313" key="2">
    <source>
        <dbReference type="Proteomes" id="UP001204376"/>
    </source>
</evidence>
<sequence>MLSLLLLIGRSPPRRLLLFLDRKEAKDQVGKKASLPHKAFALQTRQNHGLESFALLRSLIAPPFSKISYAPATHRPPSFCPLSPEAVLPTGEDEKKILLIS</sequence>
<comment type="caution">
    <text evidence="1">The sequence shown here is derived from an EMBL/GenBank/DDBJ whole genome shotgun (WGS) entry which is preliminary data.</text>
</comment>
<evidence type="ECO:0000313" key="1">
    <source>
        <dbReference type="EMBL" id="MCQ6957449.1"/>
    </source>
</evidence>
<reference evidence="1 2" key="1">
    <citation type="submission" date="2022-07" db="EMBL/GenBank/DDBJ databases">
        <title>Mucilaginibacter sp. JC4.</title>
        <authorList>
            <person name="Le V."/>
            <person name="Ko S.-R."/>
            <person name="Ahn C.-Y."/>
            <person name="Oh H.-M."/>
        </authorList>
    </citation>
    <scope>NUCLEOTIDE SEQUENCE [LARGE SCALE GENOMIC DNA]</scope>
    <source>
        <strain evidence="1 2">JC4</strain>
    </source>
</reference>
<dbReference type="Proteomes" id="UP001204376">
    <property type="component" value="Unassembled WGS sequence"/>
</dbReference>
<organism evidence="1 2">
    <name type="scientific">Mucilaginibacter aquariorum</name>
    <dbReference type="NCBI Taxonomy" id="2967225"/>
    <lineage>
        <taxon>Bacteria</taxon>
        <taxon>Pseudomonadati</taxon>
        <taxon>Bacteroidota</taxon>
        <taxon>Sphingobacteriia</taxon>
        <taxon>Sphingobacteriales</taxon>
        <taxon>Sphingobacteriaceae</taxon>
        <taxon>Mucilaginibacter</taxon>
    </lineage>
</organism>
<name>A0ABT1SYQ2_9SPHI</name>
<dbReference type="EMBL" id="JANHOH010000001">
    <property type="protein sequence ID" value="MCQ6957449.1"/>
    <property type="molecule type" value="Genomic_DNA"/>
</dbReference>
<keyword evidence="2" id="KW-1185">Reference proteome</keyword>
<proteinExistence type="predicted"/>
<protein>
    <submittedName>
        <fullName evidence="1">Uncharacterized protein</fullName>
    </submittedName>
</protein>